<dbReference type="InterPro" id="IPR011006">
    <property type="entry name" value="CheY-like_superfamily"/>
</dbReference>
<dbReference type="Gene3D" id="6.10.140.590">
    <property type="match status" value="1"/>
</dbReference>
<comment type="caution">
    <text evidence="4">The sequence shown here is derived from an EMBL/GenBank/DDBJ whole genome shotgun (WGS) entry which is preliminary data.</text>
</comment>
<dbReference type="SMART" id="SM00065">
    <property type="entry name" value="GAF"/>
    <property type="match status" value="1"/>
</dbReference>
<accession>A0ABV0J816</accession>
<dbReference type="Pfam" id="PF13185">
    <property type="entry name" value="GAF_2"/>
    <property type="match status" value="1"/>
</dbReference>
<dbReference type="RefSeq" id="WP_190434518.1">
    <property type="nucleotide sequence ID" value="NZ_JAMPKM010000006.1"/>
</dbReference>
<dbReference type="Gene3D" id="3.30.450.340">
    <property type="match status" value="1"/>
</dbReference>
<keyword evidence="5" id="KW-1185">Reference proteome</keyword>
<evidence type="ECO:0000313" key="5">
    <source>
        <dbReference type="Proteomes" id="UP001464891"/>
    </source>
</evidence>
<evidence type="ECO:0000256" key="1">
    <source>
        <dbReference type="ARBA" id="ARBA00022553"/>
    </source>
</evidence>
<dbReference type="EMBL" id="JAMPKM010000006">
    <property type="protein sequence ID" value="MEP0817774.1"/>
    <property type="molecule type" value="Genomic_DNA"/>
</dbReference>
<evidence type="ECO:0000256" key="2">
    <source>
        <dbReference type="PROSITE-ProRule" id="PRU00169"/>
    </source>
</evidence>
<dbReference type="PANTHER" id="PTHR44591:SF19">
    <property type="entry name" value="TWO-COMPONENT RESPONSE REGULATOR-RELATED"/>
    <property type="match status" value="1"/>
</dbReference>
<gene>
    <name evidence="4" type="ORF">NC998_11785</name>
</gene>
<evidence type="ECO:0000313" key="4">
    <source>
        <dbReference type="EMBL" id="MEP0817774.1"/>
    </source>
</evidence>
<name>A0ABV0J816_9CYAN</name>
<dbReference type="InterPro" id="IPR001789">
    <property type="entry name" value="Sig_transdc_resp-reg_receiver"/>
</dbReference>
<evidence type="ECO:0000259" key="3">
    <source>
        <dbReference type="PROSITE" id="PS50110"/>
    </source>
</evidence>
<dbReference type="InterPro" id="IPR050595">
    <property type="entry name" value="Bact_response_regulator"/>
</dbReference>
<feature type="domain" description="Response regulatory" evidence="3">
    <location>
        <begin position="30"/>
        <end position="145"/>
    </location>
</feature>
<dbReference type="SMART" id="SM00448">
    <property type="entry name" value="REC"/>
    <property type="match status" value="1"/>
</dbReference>
<sequence>MDNAIPELAIPELDNISRQLMSLEKPQKPKMLVVDDEPDNLDLLYRTFRRDFQVLRAESGVMALDVLATEGEVAVIISDQRMPEMKGTEFLSKTVPQFPNTMRIILTGFTDVEDLVEAINSGQVYKYITKPWDPNELKAVVQRAAETYELLKQRTEELRRAQAQTNLLSAIVHVAQSSSSLEDCLEPIAIAFGRNFLAYGCILQLVEGNALVAGQGTYSTADGLENWLDQDPLAKAAIANQQMQVAVNIPTDDALASVGHYQTSGVQAHLIVPITYRGEVLAVLSLQWKKPCKLREDELTLIHLSAQQVALALTCTRYYRPVV</sequence>
<dbReference type="CDD" id="cd17569">
    <property type="entry name" value="REC_HupR-like"/>
    <property type="match status" value="1"/>
</dbReference>
<dbReference type="PANTHER" id="PTHR44591">
    <property type="entry name" value="STRESS RESPONSE REGULATOR PROTEIN 1"/>
    <property type="match status" value="1"/>
</dbReference>
<keyword evidence="1 2" id="KW-0597">Phosphoprotein</keyword>
<dbReference type="InterPro" id="IPR003018">
    <property type="entry name" value="GAF"/>
</dbReference>
<feature type="modified residue" description="4-aspartylphosphate" evidence="2">
    <location>
        <position position="79"/>
    </location>
</feature>
<proteinExistence type="predicted"/>
<dbReference type="SUPFAM" id="SSF55781">
    <property type="entry name" value="GAF domain-like"/>
    <property type="match status" value="1"/>
</dbReference>
<dbReference type="PROSITE" id="PS50110">
    <property type="entry name" value="RESPONSE_REGULATORY"/>
    <property type="match status" value="1"/>
</dbReference>
<dbReference type="Gene3D" id="3.40.50.2300">
    <property type="match status" value="1"/>
</dbReference>
<dbReference type="Proteomes" id="UP001464891">
    <property type="component" value="Unassembled WGS sequence"/>
</dbReference>
<organism evidence="4 5">
    <name type="scientific">Trichocoleus desertorum GB2-A4</name>
    <dbReference type="NCBI Taxonomy" id="2933944"/>
    <lineage>
        <taxon>Bacteria</taxon>
        <taxon>Bacillati</taxon>
        <taxon>Cyanobacteriota</taxon>
        <taxon>Cyanophyceae</taxon>
        <taxon>Leptolyngbyales</taxon>
        <taxon>Trichocoleusaceae</taxon>
        <taxon>Trichocoleus</taxon>
    </lineage>
</organism>
<protein>
    <submittedName>
        <fullName evidence="4">Response regulator</fullName>
    </submittedName>
</protein>
<dbReference type="Pfam" id="PF00072">
    <property type="entry name" value="Response_reg"/>
    <property type="match status" value="1"/>
</dbReference>
<reference evidence="4 5" key="1">
    <citation type="submission" date="2022-04" db="EMBL/GenBank/DDBJ databases">
        <title>Positive selection, recombination, and allopatry shape intraspecific diversity of widespread and dominant cyanobacteria.</title>
        <authorList>
            <person name="Wei J."/>
            <person name="Shu W."/>
            <person name="Hu C."/>
        </authorList>
    </citation>
    <scope>NUCLEOTIDE SEQUENCE [LARGE SCALE GENOMIC DNA]</scope>
    <source>
        <strain evidence="4 5">GB2-A4</strain>
    </source>
</reference>
<dbReference type="SUPFAM" id="SSF52172">
    <property type="entry name" value="CheY-like"/>
    <property type="match status" value="1"/>
</dbReference>